<protein>
    <recommendedName>
        <fullName evidence="3">LRV domain-containing protein</fullName>
    </recommendedName>
</protein>
<gene>
    <name evidence="1" type="ORF">J4709_41640</name>
</gene>
<comment type="caution">
    <text evidence="1">The sequence shown here is derived from an EMBL/GenBank/DDBJ whole genome shotgun (WGS) entry which is preliminary data.</text>
</comment>
<dbReference type="InterPro" id="IPR004830">
    <property type="entry name" value="LRR_variant"/>
</dbReference>
<dbReference type="RefSeq" id="WP_208250389.1">
    <property type="nucleotide sequence ID" value="NZ_JAGEPF010000032.1"/>
</dbReference>
<evidence type="ECO:0000313" key="1">
    <source>
        <dbReference type="EMBL" id="MBO2464093.1"/>
    </source>
</evidence>
<reference evidence="1 2" key="1">
    <citation type="submission" date="2021-03" db="EMBL/GenBank/DDBJ databases">
        <title>Actinomadura violae sp. nov., isolated from lichen in Thailand.</title>
        <authorList>
            <person name="Kanchanasin P."/>
            <person name="Saeng-In P."/>
            <person name="Phongsopitanun W."/>
            <person name="Yuki M."/>
            <person name="Kudo T."/>
            <person name="Ohkuma M."/>
            <person name="Tanasupawat S."/>
        </authorList>
    </citation>
    <scope>NUCLEOTIDE SEQUENCE [LARGE SCALE GENOMIC DNA]</scope>
    <source>
        <strain evidence="1 2">LCR2-06</strain>
    </source>
</reference>
<dbReference type="InterPro" id="IPR016024">
    <property type="entry name" value="ARM-type_fold"/>
</dbReference>
<dbReference type="SUPFAM" id="SSF48371">
    <property type="entry name" value="ARM repeat"/>
    <property type="match status" value="1"/>
</dbReference>
<dbReference type="Gene3D" id="1.25.10.10">
    <property type="entry name" value="Leucine-rich Repeat Variant"/>
    <property type="match status" value="2"/>
</dbReference>
<accession>A0ABS3S677</accession>
<keyword evidence="2" id="KW-1185">Reference proteome</keyword>
<proteinExistence type="predicted"/>
<dbReference type="Pfam" id="PF01816">
    <property type="entry name" value="LRV"/>
    <property type="match status" value="1"/>
</dbReference>
<dbReference type="Proteomes" id="UP000680206">
    <property type="component" value="Unassembled WGS sequence"/>
</dbReference>
<sequence>MRTLYSVRLEGVATNPAAPVEYLLLILERAEPRMRHAMLRRAGVPDEVYAAAVRHPDPHVRRLVAVSGHAPMELRAPLADDPDPIVRRALAAIPEAWEPSKPLPADVLRRLAADPDPGVRDAVVDRDLPDGVRAALAADPDPRVRRGALLTWPEPPEEIVDAALEDPDPGVRRTAVSLAAHRRPEVAAPLLAAGDTGAVASVPLDFGQAAALCRDGRDAVRRAVAANPSLPPDLVAALADDPEHEVRLAVSLRPELTEEQRAAIDYRVGPDDRLRPPDWFWNRLDDLDLMRRYATSAHNGLRRFAAYSPHLPPDLVARLADDEDFVVRLLLSEKHPDPPGELLLSVALEAHFVTRMDRTEHPNFPRAGLARLAESDDPVARRLALRDPELPARVVERLSRDEEPGVRWAAARDARLPEARLLELLDDPDAAGSAARNPGLPVPAMKRILYDAAII</sequence>
<dbReference type="InterPro" id="IPR011989">
    <property type="entry name" value="ARM-like"/>
</dbReference>
<dbReference type="EMBL" id="JAGEPF010000032">
    <property type="protein sequence ID" value="MBO2464093.1"/>
    <property type="molecule type" value="Genomic_DNA"/>
</dbReference>
<organism evidence="1 2">
    <name type="scientific">Actinomadura violacea</name>
    <dbReference type="NCBI Taxonomy" id="2819934"/>
    <lineage>
        <taxon>Bacteria</taxon>
        <taxon>Bacillati</taxon>
        <taxon>Actinomycetota</taxon>
        <taxon>Actinomycetes</taxon>
        <taxon>Streptosporangiales</taxon>
        <taxon>Thermomonosporaceae</taxon>
        <taxon>Actinomadura</taxon>
    </lineage>
</organism>
<evidence type="ECO:0000313" key="2">
    <source>
        <dbReference type="Proteomes" id="UP000680206"/>
    </source>
</evidence>
<name>A0ABS3S677_9ACTN</name>
<evidence type="ECO:0008006" key="3">
    <source>
        <dbReference type="Google" id="ProtNLM"/>
    </source>
</evidence>